<dbReference type="EMBL" id="LO017727">
    <property type="protein sequence ID" value="CRH07273.1"/>
    <property type="molecule type" value="Genomic_DNA"/>
</dbReference>
<sequence length="93" mass="9994">MGSLICVENRTETQIHVQALNSTGFHMSLAPGEKRCCSSEGCRTESTPLIILSGYIPISTEGQPGWRSECRTQAEPGETVIVDGTLDAIRCAP</sequence>
<organism evidence="1">
    <name type="scientific">Magnetococcus massalia (strain MO-1)</name>
    <dbReference type="NCBI Taxonomy" id="451514"/>
    <lineage>
        <taxon>Bacteria</taxon>
        <taxon>Pseudomonadati</taxon>
        <taxon>Pseudomonadota</taxon>
        <taxon>Magnetococcia</taxon>
        <taxon>Magnetococcales</taxon>
        <taxon>Magnetococcaceae</taxon>
        <taxon>Magnetococcus</taxon>
    </lineage>
</organism>
<accession>A0A1S7LLJ5</accession>
<protein>
    <submittedName>
        <fullName evidence="1">Uncharacterized protein</fullName>
    </submittedName>
</protein>
<gene>
    <name evidence="1" type="ORF">MAGMO_3132</name>
</gene>
<dbReference type="AlphaFoldDB" id="A0A1S7LLJ5"/>
<evidence type="ECO:0000313" key="1">
    <source>
        <dbReference type="EMBL" id="CRH07273.1"/>
    </source>
</evidence>
<reference evidence="1" key="1">
    <citation type="submission" date="2015-04" db="EMBL/GenBank/DDBJ databases">
        <authorList>
            <person name="Syromyatnikov M.Y."/>
            <person name="Popov V.N."/>
        </authorList>
    </citation>
    <scope>NUCLEOTIDE SEQUENCE</scope>
    <source>
        <strain evidence="1">MO-1</strain>
    </source>
</reference>
<name>A0A1S7LLJ5_MAGMO</name>
<proteinExistence type="predicted"/>